<dbReference type="InterPro" id="IPR029063">
    <property type="entry name" value="SAM-dependent_MTases_sf"/>
</dbReference>
<evidence type="ECO:0000313" key="1">
    <source>
        <dbReference type="EMBL" id="KAK4495951.1"/>
    </source>
</evidence>
<proteinExistence type="predicted"/>
<evidence type="ECO:0008006" key="3">
    <source>
        <dbReference type="Google" id="ProtNLM"/>
    </source>
</evidence>
<gene>
    <name evidence="1" type="ORF">PRZ48_013219</name>
</gene>
<dbReference type="SUPFAM" id="SSF53335">
    <property type="entry name" value="S-adenosyl-L-methionine-dependent methyltransferases"/>
    <property type="match status" value="1"/>
</dbReference>
<dbReference type="Pfam" id="PF13489">
    <property type="entry name" value="Methyltransf_23"/>
    <property type="match status" value="1"/>
</dbReference>
<name>A0ABR0E3Z7_ZASCE</name>
<comment type="caution">
    <text evidence="1">The sequence shown here is derived from an EMBL/GenBank/DDBJ whole genome shotgun (WGS) entry which is preliminary data.</text>
</comment>
<dbReference type="EMBL" id="JAXOVC010000011">
    <property type="protein sequence ID" value="KAK4495951.1"/>
    <property type="molecule type" value="Genomic_DNA"/>
</dbReference>
<dbReference type="PANTHER" id="PTHR43591:SF24">
    <property type="entry name" value="2-METHOXY-6-POLYPRENYL-1,4-BENZOQUINOL METHYLASE, MITOCHONDRIAL"/>
    <property type="match status" value="1"/>
</dbReference>
<protein>
    <recommendedName>
        <fullName evidence="3">S-adenosyl-L-methionine-dependent methyltransferase</fullName>
    </recommendedName>
</protein>
<evidence type="ECO:0000313" key="2">
    <source>
        <dbReference type="Proteomes" id="UP001305779"/>
    </source>
</evidence>
<dbReference type="PANTHER" id="PTHR43591">
    <property type="entry name" value="METHYLTRANSFERASE"/>
    <property type="match status" value="1"/>
</dbReference>
<organism evidence="1 2">
    <name type="scientific">Zasmidium cellare</name>
    <name type="common">Wine cellar mold</name>
    <name type="synonym">Racodium cellare</name>
    <dbReference type="NCBI Taxonomy" id="395010"/>
    <lineage>
        <taxon>Eukaryota</taxon>
        <taxon>Fungi</taxon>
        <taxon>Dikarya</taxon>
        <taxon>Ascomycota</taxon>
        <taxon>Pezizomycotina</taxon>
        <taxon>Dothideomycetes</taxon>
        <taxon>Dothideomycetidae</taxon>
        <taxon>Mycosphaerellales</taxon>
        <taxon>Mycosphaerellaceae</taxon>
        <taxon>Zasmidium</taxon>
    </lineage>
</organism>
<accession>A0ABR0E3Z7</accession>
<dbReference type="CDD" id="cd02440">
    <property type="entry name" value="AdoMet_MTases"/>
    <property type="match status" value="1"/>
</dbReference>
<dbReference type="Gene3D" id="3.40.50.150">
    <property type="entry name" value="Vaccinia Virus protein VP39"/>
    <property type="match status" value="1"/>
</dbReference>
<dbReference type="Proteomes" id="UP001305779">
    <property type="component" value="Unassembled WGS sequence"/>
</dbReference>
<reference evidence="1 2" key="1">
    <citation type="journal article" date="2023" name="G3 (Bethesda)">
        <title>A chromosome-level genome assembly of Zasmidium syzygii isolated from banana leaves.</title>
        <authorList>
            <person name="van Westerhoven A.C."/>
            <person name="Mehrabi R."/>
            <person name="Talebi R."/>
            <person name="Steentjes M.B.F."/>
            <person name="Corcolon B."/>
            <person name="Chong P.A."/>
            <person name="Kema G.H.J."/>
            <person name="Seidl M.F."/>
        </authorList>
    </citation>
    <scope>NUCLEOTIDE SEQUENCE [LARGE SCALE GENOMIC DNA]</scope>
    <source>
        <strain evidence="1 2">P124</strain>
    </source>
</reference>
<keyword evidence="2" id="KW-1185">Reference proteome</keyword>
<sequence length="250" mass="28128">MDNKPFHATLSNNPKKILDIGCGTGAMTHLLARKYPEAQIIGVDMSAVPQGRYANLAHVEFVQADILDLLRDGNDARFQPESFDYIFQRLLIFGMKGWPGYLSDVTRLLKPGGWLEIHEGNVNIRKSTNGPSLSDSWFHYPRWKADAEAIGLDIEIGAKLAGLFEATDGLNDISECIYRIFPVSWPDRPELDGLGDRIGPMFAGVMRKTSETQRGEEEVREMEEDLRAVWAAGFEREDAYQMHVVVARKT</sequence>